<evidence type="ECO:0000259" key="1">
    <source>
        <dbReference type="PROSITE" id="PS51363"/>
    </source>
</evidence>
<dbReference type="AlphaFoldDB" id="A0AAW0DH94"/>
<evidence type="ECO:0000313" key="3">
    <source>
        <dbReference type="Proteomes" id="UP001383192"/>
    </source>
</evidence>
<dbReference type="SUPFAM" id="SSF48371">
    <property type="entry name" value="ARM repeat"/>
    <property type="match status" value="1"/>
</dbReference>
<sequence>MPLLTTSTAEAKNLNADTALAKEDWSADTSPEAVKQQTKVLEGGLAGISMINESSDGQLGRWVEENHDDDDTRAFALFVYKKVEELGIEKKHKTVLVLMQALFTENVVAEVPEFAPLFAEMVNSEKHQKSLLDGIERLVGLS</sequence>
<organism evidence="2 3">
    <name type="scientific">Paramarasmius palmivorus</name>
    <dbReference type="NCBI Taxonomy" id="297713"/>
    <lineage>
        <taxon>Eukaryota</taxon>
        <taxon>Fungi</taxon>
        <taxon>Dikarya</taxon>
        <taxon>Basidiomycota</taxon>
        <taxon>Agaricomycotina</taxon>
        <taxon>Agaricomycetes</taxon>
        <taxon>Agaricomycetidae</taxon>
        <taxon>Agaricales</taxon>
        <taxon>Marasmiineae</taxon>
        <taxon>Marasmiaceae</taxon>
        <taxon>Paramarasmius</taxon>
    </lineage>
</organism>
<comment type="caution">
    <text evidence="2">The sequence shown here is derived from an EMBL/GenBank/DDBJ whole genome shotgun (WGS) entry which is preliminary data.</text>
</comment>
<proteinExistence type="predicted"/>
<evidence type="ECO:0000313" key="2">
    <source>
        <dbReference type="EMBL" id="KAK7050822.1"/>
    </source>
</evidence>
<feature type="domain" description="W2" evidence="1">
    <location>
        <begin position="49"/>
        <end position="142"/>
    </location>
</feature>
<reference evidence="2 3" key="1">
    <citation type="submission" date="2024-01" db="EMBL/GenBank/DDBJ databases">
        <title>A draft genome for a cacao thread blight-causing isolate of Paramarasmius palmivorus.</title>
        <authorList>
            <person name="Baruah I.K."/>
            <person name="Bukari Y."/>
            <person name="Amoako-Attah I."/>
            <person name="Meinhardt L.W."/>
            <person name="Bailey B.A."/>
            <person name="Cohen S.P."/>
        </authorList>
    </citation>
    <scope>NUCLEOTIDE SEQUENCE [LARGE SCALE GENOMIC DNA]</scope>
    <source>
        <strain evidence="2 3">GH-12</strain>
    </source>
</reference>
<name>A0AAW0DH94_9AGAR</name>
<gene>
    <name evidence="2" type="primary">TIF5_1</name>
    <name evidence="2" type="ORF">VNI00_004933</name>
</gene>
<dbReference type="EMBL" id="JAYKXP010000014">
    <property type="protein sequence ID" value="KAK7050822.1"/>
    <property type="molecule type" value="Genomic_DNA"/>
</dbReference>
<keyword evidence="2" id="KW-0396">Initiation factor</keyword>
<dbReference type="Gene3D" id="1.25.40.180">
    <property type="match status" value="1"/>
</dbReference>
<dbReference type="InterPro" id="IPR003307">
    <property type="entry name" value="W2_domain"/>
</dbReference>
<dbReference type="PROSITE" id="PS51363">
    <property type="entry name" value="W2"/>
    <property type="match status" value="1"/>
</dbReference>
<keyword evidence="2" id="KW-0648">Protein biosynthesis</keyword>
<accession>A0AAW0DH94</accession>
<protein>
    <submittedName>
        <fullName evidence="2">Eukaryotic translation initiation factor 5</fullName>
    </submittedName>
</protein>
<dbReference type="InterPro" id="IPR016024">
    <property type="entry name" value="ARM-type_fold"/>
</dbReference>
<dbReference type="GO" id="GO:0003743">
    <property type="term" value="F:translation initiation factor activity"/>
    <property type="evidence" value="ECO:0007669"/>
    <property type="project" value="UniProtKB-KW"/>
</dbReference>
<dbReference type="Proteomes" id="UP001383192">
    <property type="component" value="Unassembled WGS sequence"/>
</dbReference>
<keyword evidence="3" id="KW-1185">Reference proteome</keyword>